<evidence type="ECO:0000259" key="9">
    <source>
        <dbReference type="PROSITE" id="PS51755"/>
    </source>
</evidence>
<dbReference type="EMBL" id="BRXS01000005">
    <property type="protein sequence ID" value="GLC26807.1"/>
    <property type="molecule type" value="Genomic_DNA"/>
</dbReference>
<dbReference type="GO" id="GO:0032993">
    <property type="term" value="C:protein-DNA complex"/>
    <property type="evidence" value="ECO:0007669"/>
    <property type="project" value="TreeGrafter"/>
</dbReference>
<dbReference type="PANTHER" id="PTHR48111">
    <property type="entry name" value="REGULATOR OF RPOS"/>
    <property type="match status" value="1"/>
</dbReference>
<dbReference type="InterPro" id="IPR001789">
    <property type="entry name" value="Sig_transdc_resp-reg_receiver"/>
</dbReference>
<protein>
    <submittedName>
        <fullName evidence="10">DNA-binding response regulator</fullName>
    </submittedName>
</protein>
<dbReference type="FunFam" id="3.40.50.2300:FF:000001">
    <property type="entry name" value="DNA-binding response regulator PhoB"/>
    <property type="match status" value="1"/>
</dbReference>
<dbReference type="InterPro" id="IPR001867">
    <property type="entry name" value="OmpR/PhoB-type_DNA-bd"/>
</dbReference>
<evidence type="ECO:0000313" key="10">
    <source>
        <dbReference type="EMBL" id="GLC26807.1"/>
    </source>
</evidence>
<reference evidence="10" key="1">
    <citation type="submission" date="2022-08" db="EMBL/GenBank/DDBJ databases">
        <title>Draft genome sequencing of Roseisolibacter agri AW1220.</title>
        <authorList>
            <person name="Tobiishi Y."/>
            <person name="Tonouchi A."/>
        </authorList>
    </citation>
    <scope>NUCLEOTIDE SEQUENCE</scope>
    <source>
        <strain evidence="10">AW1220</strain>
    </source>
</reference>
<dbReference type="GO" id="GO:0005829">
    <property type="term" value="C:cytosol"/>
    <property type="evidence" value="ECO:0007669"/>
    <property type="project" value="TreeGrafter"/>
</dbReference>
<dbReference type="SUPFAM" id="SSF52172">
    <property type="entry name" value="CheY-like"/>
    <property type="match status" value="1"/>
</dbReference>
<dbReference type="RefSeq" id="WP_284351261.1">
    <property type="nucleotide sequence ID" value="NZ_BRXS01000005.1"/>
</dbReference>
<gene>
    <name evidence="10" type="ORF">rosag_33200</name>
</gene>
<evidence type="ECO:0000256" key="6">
    <source>
        <dbReference type="PROSITE-ProRule" id="PRU00169"/>
    </source>
</evidence>
<evidence type="ECO:0000256" key="5">
    <source>
        <dbReference type="ARBA" id="ARBA00023163"/>
    </source>
</evidence>
<proteinExistence type="predicted"/>
<dbReference type="Proteomes" id="UP001161325">
    <property type="component" value="Unassembled WGS sequence"/>
</dbReference>
<dbReference type="PROSITE" id="PS50110">
    <property type="entry name" value="RESPONSE_REGULATORY"/>
    <property type="match status" value="1"/>
</dbReference>
<feature type="domain" description="Response regulatory" evidence="8">
    <location>
        <begin position="3"/>
        <end position="117"/>
    </location>
</feature>
<dbReference type="Gene3D" id="3.40.50.2300">
    <property type="match status" value="1"/>
</dbReference>
<evidence type="ECO:0000256" key="2">
    <source>
        <dbReference type="ARBA" id="ARBA00023012"/>
    </source>
</evidence>
<evidence type="ECO:0000313" key="11">
    <source>
        <dbReference type="Proteomes" id="UP001161325"/>
    </source>
</evidence>
<dbReference type="InterPro" id="IPR036388">
    <property type="entry name" value="WH-like_DNA-bd_sf"/>
</dbReference>
<name>A0AA37QAM3_9BACT</name>
<feature type="domain" description="OmpR/PhoB-type" evidence="9">
    <location>
        <begin position="130"/>
        <end position="229"/>
    </location>
</feature>
<keyword evidence="11" id="KW-1185">Reference proteome</keyword>
<dbReference type="CDD" id="cd00383">
    <property type="entry name" value="trans_reg_C"/>
    <property type="match status" value="1"/>
</dbReference>
<sequence>MARILVVEDNLPLAEGIAYNLEHERHEARIAEDGRAGLEAVRAWSPDLVILDLMLPELDGYQVLQAIRKERNAVPVIILTARGEEADKVRGFRLDADQYVTKPFGVLELIERVNALLRRAAARAPVAAPAHLIRFGDVVVDTAARTVTRGGRPCALTPKAFELLLALIHRDGAVATRVELLTEVWGYGAFVLSRTVDSHVAELRRKLEVDPAHPRHIVTVWKSGYRFDAAPRTS</sequence>
<dbReference type="PROSITE" id="PS51755">
    <property type="entry name" value="OMPR_PHOB"/>
    <property type="match status" value="1"/>
</dbReference>
<dbReference type="SMART" id="SM00862">
    <property type="entry name" value="Trans_reg_C"/>
    <property type="match status" value="1"/>
</dbReference>
<feature type="modified residue" description="4-aspartylphosphate" evidence="6">
    <location>
        <position position="52"/>
    </location>
</feature>
<dbReference type="Gene3D" id="1.10.10.10">
    <property type="entry name" value="Winged helix-like DNA-binding domain superfamily/Winged helix DNA-binding domain"/>
    <property type="match status" value="1"/>
</dbReference>
<keyword evidence="1 6" id="KW-0597">Phosphoprotein</keyword>
<evidence type="ECO:0000256" key="4">
    <source>
        <dbReference type="ARBA" id="ARBA00023125"/>
    </source>
</evidence>
<comment type="caution">
    <text evidence="10">The sequence shown here is derived from an EMBL/GenBank/DDBJ whole genome shotgun (WGS) entry which is preliminary data.</text>
</comment>
<dbReference type="GO" id="GO:0000976">
    <property type="term" value="F:transcription cis-regulatory region binding"/>
    <property type="evidence" value="ECO:0007669"/>
    <property type="project" value="TreeGrafter"/>
</dbReference>
<keyword evidence="4 7" id="KW-0238">DNA-binding</keyword>
<dbReference type="InterPro" id="IPR039420">
    <property type="entry name" value="WalR-like"/>
</dbReference>
<dbReference type="CDD" id="cd17574">
    <property type="entry name" value="REC_OmpR"/>
    <property type="match status" value="1"/>
</dbReference>
<evidence type="ECO:0000256" key="3">
    <source>
        <dbReference type="ARBA" id="ARBA00023015"/>
    </source>
</evidence>
<keyword evidence="5" id="KW-0804">Transcription</keyword>
<dbReference type="Gene3D" id="6.10.250.690">
    <property type="match status" value="1"/>
</dbReference>
<feature type="DNA-binding region" description="OmpR/PhoB-type" evidence="7">
    <location>
        <begin position="130"/>
        <end position="229"/>
    </location>
</feature>
<keyword evidence="2" id="KW-0902">Two-component regulatory system</keyword>
<evidence type="ECO:0000256" key="1">
    <source>
        <dbReference type="ARBA" id="ARBA00022553"/>
    </source>
</evidence>
<dbReference type="InterPro" id="IPR011006">
    <property type="entry name" value="CheY-like_superfamily"/>
</dbReference>
<dbReference type="Pfam" id="PF00072">
    <property type="entry name" value="Response_reg"/>
    <property type="match status" value="1"/>
</dbReference>
<dbReference type="PANTHER" id="PTHR48111:SF21">
    <property type="entry name" value="DNA-BINDING DUAL MASTER TRANSCRIPTIONAL REGULATOR RPAA"/>
    <property type="match status" value="1"/>
</dbReference>
<dbReference type="AlphaFoldDB" id="A0AA37QAM3"/>
<keyword evidence="3" id="KW-0805">Transcription regulation</keyword>
<dbReference type="Pfam" id="PF00486">
    <property type="entry name" value="Trans_reg_C"/>
    <property type="match status" value="1"/>
</dbReference>
<dbReference type="SUPFAM" id="SSF46894">
    <property type="entry name" value="C-terminal effector domain of the bipartite response regulators"/>
    <property type="match status" value="1"/>
</dbReference>
<organism evidence="10 11">
    <name type="scientific">Roseisolibacter agri</name>
    <dbReference type="NCBI Taxonomy" id="2014610"/>
    <lineage>
        <taxon>Bacteria</taxon>
        <taxon>Pseudomonadati</taxon>
        <taxon>Gemmatimonadota</taxon>
        <taxon>Gemmatimonadia</taxon>
        <taxon>Gemmatimonadales</taxon>
        <taxon>Gemmatimonadaceae</taxon>
        <taxon>Roseisolibacter</taxon>
    </lineage>
</organism>
<accession>A0AA37QAM3</accession>
<evidence type="ECO:0000256" key="7">
    <source>
        <dbReference type="PROSITE-ProRule" id="PRU01091"/>
    </source>
</evidence>
<evidence type="ECO:0000259" key="8">
    <source>
        <dbReference type="PROSITE" id="PS50110"/>
    </source>
</evidence>
<dbReference type="GO" id="GO:0006355">
    <property type="term" value="P:regulation of DNA-templated transcription"/>
    <property type="evidence" value="ECO:0007669"/>
    <property type="project" value="InterPro"/>
</dbReference>
<dbReference type="InterPro" id="IPR016032">
    <property type="entry name" value="Sig_transdc_resp-reg_C-effctor"/>
</dbReference>
<dbReference type="GO" id="GO:0000156">
    <property type="term" value="F:phosphorelay response regulator activity"/>
    <property type="evidence" value="ECO:0007669"/>
    <property type="project" value="TreeGrafter"/>
</dbReference>
<dbReference type="SMART" id="SM00448">
    <property type="entry name" value="REC"/>
    <property type="match status" value="1"/>
</dbReference>